<organism evidence="1">
    <name type="scientific">Culex pipiens</name>
    <name type="common">House mosquito</name>
    <dbReference type="NCBI Taxonomy" id="7175"/>
    <lineage>
        <taxon>Eukaryota</taxon>
        <taxon>Metazoa</taxon>
        <taxon>Ecdysozoa</taxon>
        <taxon>Arthropoda</taxon>
        <taxon>Hexapoda</taxon>
        <taxon>Insecta</taxon>
        <taxon>Pterygota</taxon>
        <taxon>Neoptera</taxon>
        <taxon>Endopterygota</taxon>
        <taxon>Diptera</taxon>
        <taxon>Nematocera</taxon>
        <taxon>Culicoidea</taxon>
        <taxon>Culicidae</taxon>
        <taxon>Culicinae</taxon>
        <taxon>Culicini</taxon>
        <taxon>Culex</taxon>
        <taxon>Culex</taxon>
    </lineage>
</organism>
<proteinExistence type="predicted"/>
<dbReference type="AlphaFoldDB" id="A0A8D8AVA6"/>
<name>A0A8D8AVA6_CULPI</name>
<reference evidence="1" key="1">
    <citation type="submission" date="2021-05" db="EMBL/GenBank/DDBJ databases">
        <authorList>
            <person name="Alioto T."/>
            <person name="Alioto T."/>
            <person name="Gomez Garrido J."/>
        </authorList>
    </citation>
    <scope>NUCLEOTIDE SEQUENCE</scope>
</reference>
<protein>
    <submittedName>
        <fullName evidence="1">(northern house mosquito) hypothetical protein</fullName>
    </submittedName>
</protein>
<evidence type="ECO:0000313" key="1">
    <source>
        <dbReference type="EMBL" id="CAG6462874.1"/>
    </source>
</evidence>
<accession>A0A8D8AVA6</accession>
<sequence length="104" mass="12040">MIHRKDAKELQMPYQEAVPVRSKIRMQGPSYASFGWSRHSLSRWNHRGSTKENSASTRRFSSGLHLRRHRCFTRRRCGTSQEAVVVAGQPDEKKIQSFYTPSCS</sequence>
<dbReference type="EMBL" id="HBUE01046554">
    <property type="protein sequence ID" value="CAG6462874.1"/>
    <property type="molecule type" value="Transcribed_RNA"/>
</dbReference>